<keyword evidence="1" id="KW-1133">Transmembrane helix</keyword>
<keyword evidence="3" id="KW-1185">Reference proteome</keyword>
<sequence length="174" mass="18287">MDWETPVDAWYVWVGVTIASLAIAGVVLSLPTQPPPDAARAANTVDRVAGSTQVAAATADHRAEEIRLGTSRLSMRNNGGTAHATIAFGPVTPVVAVDDAVAREALRLLLDGTPRSAVLDRAAFETLTESDLRKAADSARASRRDDSPAWHQAGDRLRVRSVSLAGEVVVLVGA</sequence>
<protein>
    <submittedName>
        <fullName evidence="2">Uncharacterized protein</fullName>
    </submittedName>
</protein>
<reference evidence="2 3" key="1">
    <citation type="journal article" date="2019" name="Int. J. Syst. Evol. Microbiol.">
        <title>The Global Catalogue of Microorganisms (GCM) 10K type strain sequencing project: providing services to taxonomists for standard genome sequencing and annotation.</title>
        <authorList>
            <consortium name="The Broad Institute Genomics Platform"/>
            <consortium name="The Broad Institute Genome Sequencing Center for Infectious Disease"/>
            <person name="Wu L."/>
            <person name="Ma J."/>
        </authorList>
    </citation>
    <scope>NUCLEOTIDE SEQUENCE [LARGE SCALE GENOMIC DNA]</scope>
    <source>
        <strain evidence="2 3">JCM 30072</strain>
    </source>
</reference>
<gene>
    <name evidence="2" type="ORF">ACFQQG_07635</name>
</gene>
<dbReference type="Pfam" id="PF23954">
    <property type="entry name" value="DUF7283"/>
    <property type="match status" value="1"/>
</dbReference>
<dbReference type="GeneID" id="76630024"/>
<dbReference type="AlphaFoldDB" id="A0ABD5VXS0"/>
<dbReference type="RefSeq" id="WP_267163871.1">
    <property type="nucleotide sequence ID" value="NZ_CP112972.1"/>
</dbReference>
<proteinExistence type="predicted"/>
<accession>A0ABD5VXS0</accession>
<dbReference type="InterPro" id="IPR055707">
    <property type="entry name" value="DUF7283"/>
</dbReference>
<dbReference type="EMBL" id="JBHSZI010000001">
    <property type="protein sequence ID" value="MFC7058066.1"/>
    <property type="molecule type" value="Genomic_DNA"/>
</dbReference>
<keyword evidence="1" id="KW-0812">Transmembrane</keyword>
<keyword evidence="1" id="KW-0472">Membrane</keyword>
<organism evidence="2 3">
    <name type="scientific">Halovenus salina</name>
    <dbReference type="NCBI Taxonomy" id="1510225"/>
    <lineage>
        <taxon>Archaea</taxon>
        <taxon>Methanobacteriati</taxon>
        <taxon>Methanobacteriota</taxon>
        <taxon>Stenosarchaea group</taxon>
        <taxon>Halobacteria</taxon>
        <taxon>Halobacteriales</taxon>
        <taxon>Haloarculaceae</taxon>
        <taxon>Halovenus</taxon>
    </lineage>
</organism>
<dbReference type="Proteomes" id="UP001596445">
    <property type="component" value="Unassembled WGS sequence"/>
</dbReference>
<evidence type="ECO:0000256" key="1">
    <source>
        <dbReference type="SAM" id="Phobius"/>
    </source>
</evidence>
<evidence type="ECO:0000313" key="3">
    <source>
        <dbReference type="Proteomes" id="UP001596445"/>
    </source>
</evidence>
<evidence type="ECO:0000313" key="2">
    <source>
        <dbReference type="EMBL" id="MFC7058066.1"/>
    </source>
</evidence>
<name>A0ABD5VXS0_9EURY</name>
<comment type="caution">
    <text evidence="2">The sequence shown here is derived from an EMBL/GenBank/DDBJ whole genome shotgun (WGS) entry which is preliminary data.</text>
</comment>
<feature type="transmembrane region" description="Helical" evidence="1">
    <location>
        <begin position="12"/>
        <end position="30"/>
    </location>
</feature>